<dbReference type="RefSeq" id="WP_194369864.1">
    <property type="nucleotide sequence ID" value="NZ_CP063767.1"/>
</dbReference>
<evidence type="ECO:0000256" key="9">
    <source>
        <dbReference type="ARBA" id="ARBA00022989"/>
    </source>
</evidence>
<feature type="transmembrane region" description="Helical" evidence="12">
    <location>
        <begin position="347"/>
        <end position="368"/>
    </location>
</feature>
<dbReference type="InterPro" id="IPR036878">
    <property type="entry name" value="Glu_permease_IIB"/>
</dbReference>
<reference evidence="15 16" key="1">
    <citation type="submission" date="2020-10" db="EMBL/GenBank/DDBJ databases">
        <title>Olsenella immobilis sp.nov., isolated from the mud in a fermentation cellar used for the production of Chinese strong-flavoured liquor.</title>
        <authorList>
            <person name="Lu L."/>
        </authorList>
    </citation>
    <scope>NUCLEOTIDE SEQUENCE [LARGE SCALE GENOMIC DNA]</scope>
    <source>
        <strain evidence="15 16">LZLJ-2</strain>
    </source>
</reference>
<evidence type="ECO:0000259" key="13">
    <source>
        <dbReference type="PROSITE" id="PS51098"/>
    </source>
</evidence>
<keyword evidence="7 12" id="KW-0812">Transmembrane</keyword>
<dbReference type="FunFam" id="3.30.1360.60:FF:000001">
    <property type="entry name" value="PTS system glucose-specific IIBC component PtsG"/>
    <property type="match status" value="1"/>
</dbReference>
<evidence type="ECO:0000256" key="8">
    <source>
        <dbReference type="ARBA" id="ARBA00022777"/>
    </source>
</evidence>
<evidence type="ECO:0000259" key="14">
    <source>
        <dbReference type="PROSITE" id="PS51103"/>
    </source>
</evidence>
<feature type="transmembrane region" description="Helical" evidence="12">
    <location>
        <begin position="149"/>
        <end position="172"/>
    </location>
</feature>
<keyword evidence="2" id="KW-0813">Transport</keyword>
<evidence type="ECO:0000256" key="2">
    <source>
        <dbReference type="ARBA" id="ARBA00022448"/>
    </source>
</evidence>
<dbReference type="CDD" id="cd00212">
    <property type="entry name" value="PTS_IIB_glc"/>
    <property type="match status" value="1"/>
</dbReference>
<feature type="domain" description="PTS EIIB type-1" evidence="13">
    <location>
        <begin position="7"/>
        <end position="89"/>
    </location>
</feature>
<dbReference type="GO" id="GO:0016301">
    <property type="term" value="F:kinase activity"/>
    <property type="evidence" value="ECO:0007669"/>
    <property type="project" value="UniProtKB-KW"/>
</dbReference>
<evidence type="ECO:0000256" key="10">
    <source>
        <dbReference type="ARBA" id="ARBA00023136"/>
    </source>
</evidence>
<feature type="transmembrane region" description="Helical" evidence="12">
    <location>
        <begin position="451"/>
        <end position="471"/>
    </location>
</feature>
<dbReference type="KEGG" id="tio:INP52_05685"/>
<dbReference type="Pfam" id="PF02378">
    <property type="entry name" value="PTS_EIIC"/>
    <property type="match status" value="1"/>
</dbReference>
<feature type="transmembrane region" description="Helical" evidence="12">
    <location>
        <begin position="406"/>
        <end position="430"/>
    </location>
</feature>
<dbReference type="InterPro" id="IPR050558">
    <property type="entry name" value="PTS_Sugar-Specific_Components"/>
</dbReference>
<evidence type="ECO:0000256" key="3">
    <source>
        <dbReference type="ARBA" id="ARBA00022475"/>
    </source>
</evidence>
<dbReference type="PROSITE" id="PS01035">
    <property type="entry name" value="PTS_EIIB_TYPE_1_CYS"/>
    <property type="match status" value="1"/>
</dbReference>
<dbReference type="InterPro" id="IPR013013">
    <property type="entry name" value="PTS_EIIC_1"/>
</dbReference>
<feature type="transmembrane region" description="Helical" evidence="12">
    <location>
        <begin position="265"/>
        <end position="283"/>
    </location>
</feature>
<evidence type="ECO:0000313" key="15">
    <source>
        <dbReference type="EMBL" id="QOY59936.1"/>
    </source>
</evidence>
<keyword evidence="9 12" id="KW-1133">Transmembrane helix</keyword>
<evidence type="ECO:0000256" key="11">
    <source>
        <dbReference type="PROSITE-ProRule" id="PRU00421"/>
    </source>
</evidence>
<organism evidence="15 16">
    <name type="scientific">Thermophilibacter immobilis</name>
    <dbReference type="NCBI Taxonomy" id="2779519"/>
    <lineage>
        <taxon>Bacteria</taxon>
        <taxon>Bacillati</taxon>
        <taxon>Actinomycetota</taxon>
        <taxon>Coriobacteriia</taxon>
        <taxon>Coriobacteriales</taxon>
        <taxon>Atopobiaceae</taxon>
        <taxon>Thermophilibacter</taxon>
    </lineage>
</organism>
<dbReference type="PROSITE" id="PS51098">
    <property type="entry name" value="PTS_EIIB_TYPE_1"/>
    <property type="match status" value="1"/>
</dbReference>
<keyword evidence="5" id="KW-0808">Transferase</keyword>
<accession>A0A7S7M726</accession>
<keyword evidence="10 12" id="KW-0472">Membrane</keyword>
<feature type="domain" description="PTS EIIC type-1" evidence="14">
    <location>
        <begin position="111"/>
        <end position="488"/>
    </location>
</feature>
<keyword evidence="16" id="KW-1185">Reference proteome</keyword>
<comment type="subcellular location">
    <subcellularLocation>
        <location evidence="1">Cell membrane</location>
        <topology evidence="1">Multi-pass membrane protein</topology>
    </subcellularLocation>
</comment>
<dbReference type="InterPro" id="IPR003352">
    <property type="entry name" value="PTS_EIIC"/>
</dbReference>
<dbReference type="GO" id="GO:0090589">
    <property type="term" value="F:protein-phosphocysteine-trehalose phosphotransferase system transporter activity"/>
    <property type="evidence" value="ECO:0007669"/>
    <property type="project" value="TreeGrafter"/>
</dbReference>
<dbReference type="SUPFAM" id="SSF55604">
    <property type="entry name" value="Glucose permease domain IIB"/>
    <property type="match status" value="1"/>
</dbReference>
<dbReference type="EMBL" id="CP063767">
    <property type="protein sequence ID" value="QOY59936.1"/>
    <property type="molecule type" value="Genomic_DNA"/>
</dbReference>
<dbReference type="AlphaFoldDB" id="A0A7S7M726"/>
<feature type="transmembrane region" description="Helical" evidence="12">
    <location>
        <begin position="120"/>
        <end position="143"/>
    </location>
</feature>
<dbReference type="InterPro" id="IPR018113">
    <property type="entry name" value="PTrfase_EIIB_Cys"/>
</dbReference>
<feature type="active site" description="Phosphocysteine intermediate; for EIIB activity" evidence="11">
    <location>
        <position position="29"/>
    </location>
</feature>
<name>A0A7S7M726_9ACTN</name>
<gene>
    <name evidence="15" type="ORF">INP52_05685</name>
</gene>
<feature type="transmembrane region" description="Helical" evidence="12">
    <location>
        <begin position="380"/>
        <end position="400"/>
    </location>
</feature>
<dbReference type="Pfam" id="PF00367">
    <property type="entry name" value="PTS_EIIB"/>
    <property type="match status" value="1"/>
</dbReference>
<dbReference type="PANTHER" id="PTHR30175">
    <property type="entry name" value="PHOSPHOTRANSFERASE SYSTEM TRANSPORT PROTEIN"/>
    <property type="match status" value="1"/>
</dbReference>
<dbReference type="Gene3D" id="3.30.1360.60">
    <property type="entry name" value="Glucose permease domain IIB"/>
    <property type="match status" value="1"/>
</dbReference>
<keyword evidence="4" id="KW-0762">Sugar transport</keyword>
<sequence length="488" mass="52176">MAKKNYSELVDAIYENVGGKDNIVRVAHCITRLRFVLKDDARANTEVIEKTPGVIKVMVANGQYQIVIGNKVEEVYDQFLERTHLSGVGEVGVDDEPDDGKKKSVASTAIDLISGIFQPILGTFSAAGIMKGLLALFTFLGWMSTTDGAYMVLYTIADGFFYFLPVVLGFTAARKFKMSEFNGLAIGLALVYPTTVALTASEVLGTVNFGFLGTFSWYATFFGIPIIMPAAGYTSSVIPVLLMVWAGSKVERWVKSWIPDSLRMFFVPLITVTVAVVGGYLIIGPIATVITNLLGGFFGVIFNLPVVGRLFGCVLVSAFWMPLVIFGFHWSLVPIGIVNLTTLGSDYVLAAMIGHSFSLGAVVFAMYLKNRDQAFREIALPAMISSFFFGITEPAIYGVALPDKRAFVNACVGSVAGGIVIALSGSLLYISGGLGMFNWLSYIDPAGGAGITGMVWAIVASLAAAVVGFAIEFATYKAPALPAVEAGK</sequence>
<dbReference type="GO" id="GO:0015771">
    <property type="term" value="P:trehalose transport"/>
    <property type="evidence" value="ECO:0007669"/>
    <property type="project" value="TreeGrafter"/>
</dbReference>
<evidence type="ECO:0000256" key="12">
    <source>
        <dbReference type="SAM" id="Phobius"/>
    </source>
</evidence>
<keyword evidence="6" id="KW-0598">Phosphotransferase system</keyword>
<evidence type="ECO:0000256" key="7">
    <source>
        <dbReference type="ARBA" id="ARBA00022692"/>
    </source>
</evidence>
<evidence type="ECO:0000256" key="4">
    <source>
        <dbReference type="ARBA" id="ARBA00022597"/>
    </source>
</evidence>
<evidence type="ECO:0000256" key="6">
    <source>
        <dbReference type="ARBA" id="ARBA00022683"/>
    </source>
</evidence>
<dbReference type="GO" id="GO:0009401">
    <property type="term" value="P:phosphoenolpyruvate-dependent sugar phosphotransferase system"/>
    <property type="evidence" value="ECO:0007669"/>
    <property type="project" value="UniProtKB-KW"/>
</dbReference>
<dbReference type="PROSITE" id="PS51103">
    <property type="entry name" value="PTS_EIIC_TYPE_1"/>
    <property type="match status" value="1"/>
</dbReference>
<dbReference type="GO" id="GO:0008982">
    <property type="term" value="F:protein-N(PI)-phosphohistidine-sugar phosphotransferase activity"/>
    <property type="evidence" value="ECO:0007669"/>
    <property type="project" value="InterPro"/>
</dbReference>
<dbReference type="InterPro" id="IPR001996">
    <property type="entry name" value="PTS_IIB_1"/>
</dbReference>
<feature type="transmembrane region" description="Helical" evidence="12">
    <location>
        <begin position="319"/>
        <end position="341"/>
    </location>
</feature>
<dbReference type="Proteomes" id="UP000593735">
    <property type="component" value="Chromosome"/>
</dbReference>
<feature type="transmembrane region" description="Helical" evidence="12">
    <location>
        <begin position="217"/>
        <end position="244"/>
    </location>
</feature>
<evidence type="ECO:0000313" key="16">
    <source>
        <dbReference type="Proteomes" id="UP000593735"/>
    </source>
</evidence>
<keyword evidence="3" id="KW-1003">Cell membrane</keyword>
<evidence type="ECO:0000256" key="5">
    <source>
        <dbReference type="ARBA" id="ARBA00022679"/>
    </source>
</evidence>
<dbReference type="PANTHER" id="PTHR30175:SF1">
    <property type="entry name" value="PTS SYSTEM ARBUTIN-, CELLOBIOSE-, AND SALICIN-SPECIFIC EIIBC COMPONENT-RELATED"/>
    <property type="match status" value="1"/>
</dbReference>
<proteinExistence type="predicted"/>
<protein>
    <submittedName>
        <fullName evidence="15">PTS transporter subunit EIIC</fullName>
    </submittedName>
</protein>
<dbReference type="GO" id="GO:0005886">
    <property type="term" value="C:plasma membrane"/>
    <property type="evidence" value="ECO:0007669"/>
    <property type="project" value="UniProtKB-SubCell"/>
</dbReference>
<feature type="transmembrane region" description="Helical" evidence="12">
    <location>
        <begin position="289"/>
        <end position="307"/>
    </location>
</feature>
<evidence type="ECO:0000256" key="1">
    <source>
        <dbReference type="ARBA" id="ARBA00004651"/>
    </source>
</evidence>
<feature type="transmembrane region" description="Helical" evidence="12">
    <location>
        <begin position="184"/>
        <end position="205"/>
    </location>
</feature>
<keyword evidence="8" id="KW-0418">Kinase</keyword>